<gene>
    <name evidence="1" type="ORF">UFOVP1382_161</name>
</gene>
<evidence type="ECO:0000313" key="1">
    <source>
        <dbReference type="EMBL" id="CAB4203549.1"/>
    </source>
</evidence>
<organism evidence="1">
    <name type="scientific">uncultured Caudovirales phage</name>
    <dbReference type="NCBI Taxonomy" id="2100421"/>
    <lineage>
        <taxon>Viruses</taxon>
        <taxon>Duplodnaviria</taxon>
        <taxon>Heunggongvirae</taxon>
        <taxon>Uroviricota</taxon>
        <taxon>Caudoviricetes</taxon>
        <taxon>Peduoviridae</taxon>
        <taxon>Maltschvirus</taxon>
        <taxon>Maltschvirus maltsch</taxon>
    </lineage>
</organism>
<name>A0A6J5S5A8_9CAUD</name>
<dbReference type="EMBL" id="LR797331">
    <property type="protein sequence ID" value="CAB4203549.1"/>
    <property type="molecule type" value="Genomic_DNA"/>
</dbReference>
<accession>A0A6J5S5A8</accession>
<proteinExistence type="predicted"/>
<reference evidence="1" key="1">
    <citation type="submission" date="2020-05" db="EMBL/GenBank/DDBJ databases">
        <authorList>
            <person name="Chiriac C."/>
            <person name="Salcher M."/>
            <person name="Ghai R."/>
            <person name="Kavagutti S V."/>
        </authorList>
    </citation>
    <scope>NUCLEOTIDE SEQUENCE</scope>
</reference>
<protein>
    <submittedName>
        <fullName evidence="1">Uncharacterized protein</fullName>
    </submittedName>
</protein>
<sequence>MFQVGDKVIFGRENGQATRGTVMKVNAKSVQIRQEEPRGRYPVGTPWRVHPNLVERDNVRSDRALLMPVPPAPCKAGDIIIYEGNVWGPGGIAKADIAAVVISVGSSAVEVHSAQGFASAYKTSFATVKRVVAEPESKDLIAMMRAAHGALEPENLTADGERARSEVNRLHAHYSKALRYLEKAFGRALTDQEIWAR</sequence>